<dbReference type="InterPro" id="IPR050814">
    <property type="entry name" value="Myo-inositol_Transporter"/>
</dbReference>
<keyword evidence="10" id="KW-1185">Reference proteome</keyword>
<dbReference type="PRINTS" id="PR00171">
    <property type="entry name" value="SUGRTRNSPORT"/>
</dbReference>
<dbReference type="GO" id="GO:0022857">
    <property type="term" value="F:transmembrane transporter activity"/>
    <property type="evidence" value="ECO:0007669"/>
    <property type="project" value="InterPro"/>
</dbReference>
<dbReference type="InterPro" id="IPR036259">
    <property type="entry name" value="MFS_trans_sf"/>
</dbReference>
<comment type="similarity">
    <text evidence="2">Belongs to the major facilitator superfamily. Sugar transporter (TC 2.A.1.1) family.</text>
</comment>
<feature type="transmembrane region" description="Helical" evidence="7">
    <location>
        <begin position="367"/>
        <end position="385"/>
    </location>
</feature>
<dbReference type="AlphaFoldDB" id="A0A9N8V519"/>
<name>A0A9N8V519_9GLOM</name>
<sequence>MTYTIAMGGFMFGYDTGVISSAMLLLEKDFFMTALQKGFVVGATTFGAFIGGIGSGSLSDFSGRRITLIISSIIFIVGAIILALASSYELLIIGRLIVGIAVGITSQGVPVYISEISPRFHRGHLVTMNVLMCTGGQFFSYLIATFLVFPGGLFFVPESPRYLVLKEKNEQAKNVLSKIYPDVNQNFLDEEIQVINESIETDYSGSYKQLIKHPNLRPLIICCGLQLFQQLSGFDTAMYYGATIMKMAGFSSIRDAIVFSIFVSCTNFFMTVVALFIIDKLGRRKILLYTIIGTVIGLIILGIGFMLITGLTVKQDQCVDYGINCGSCVIDERCGFSIDEGTCVSRKQSFTLTDQFYNKCPNLDWKGSTFTLASLVFFVMAYALGLGHTPWTLQSELFPLNVRGRATGIATATNWMTNLIVSITFLPLTEMITISGTFWMYSGFMVIGWIFVFNLVPETCGKSLEEIQGMFL</sequence>
<feature type="transmembrane region" description="Helical" evidence="7">
    <location>
        <begin position="6"/>
        <end position="26"/>
    </location>
</feature>
<dbReference type="EMBL" id="CAJVPK010000070">
    <property type="protein sequence ID" value="CAG8442600.1"/>
    <property type="molecule type" value="Genomic_DNA"/>
</dbReference>
<dbReference type="OrthoDB" id="508119at2759"/>
<dbReference type="InterPro" id="IPR003663">
    <property type="entry name" value="Sugar/inositol_transpt"/>
</dbReference>
<dbReference type="PANTHER" id="PTHR48020">
    <property type="entry name" value="PROTON MYO-INOSITOL COTRANSPORTER"/>
    <property type="match status" value="1"/>
</dbReference>
<organism evidence="9 10">
    <name type="scientific">Diversispora eburnea</name>
    <dbReference type="NCBI Taxonomy" id="1213867"/>
    <lineage>
        <taxon>Eukaryota</taxon>
        <taxon>Fungi</taxon>
        <taxon>Fungi incertae sedis</taxon>
        <taxon>Mucoromycota</taxon>
        <taxon>Glomeromycotina</taxon>
        <taxon>Glomeromycetes</taxon>
        <taxon>Diversisporales</taxon>
        <taxon>Diversisporaceae</taxon>
        <taxon>Diversispora</taxon>
    </lineage>
</organism>
<keyword evidence="3" id="KW-0813">Transport</keyword>
<evidence type="ECO:0000259" key="8">
    <source>
        <dbReference type="PROSITE" id="PS50850"/>
    </source>
</evidence>
<dbReference type="PROSITE" id="PS50850">
    <property type="entry name" value="MFS"/>
    <property type="match status" value="1"/>
</dbReference>
<evidence type="ECO:0000256" key="1">
    <source>
        <dbReference type="ARBA" id="ARBA00004141"/>
    </source>
</evidence>
<feature type="transmembrane region" description="Helical" evidence="7">
    <location>
        <begin position="92"/>
        <end position="113"/>
    </location>
</feature>
<dbReference type="GO" id="GO:0015791">
    <property type="term" value="P:polyol transmembrane transport"/>
    <property type="evidence" value="ECO:0007669"/>
    <property type="project" value="UniProtKB-ARBA"/>
</dbReference>
<proteinExistence type="inferred from homology"/>
<keyword evidence="4 7" id="KW-0812">Transmembrane</keyword>
<feature type="domain" description="Major facilitator superfamily (MFS) profile" evidence="8">
    <location>
        <begin position="1"/>
        <end position="460"/>
    </location>
</feature>
<gene>
    <name evidence="9" type="ORF">DEBURN_LOCUS1559</name>
</gene>
<evidence type="ECO:0000256" key="6">
    <source>
        <dbReference type="ARBA" id="ARBA00023136"/>
    </source>
</evidence>
<evidence type="ECO:0000256" key="3">
    <source>
        <dbReference type="ARBA" id="ARBA00022448"/>
    </source>
</evidence>
<feature type="transmembrane region" description="Helical" evidence="7">
    <location>
        <begin position="286"/>
        <end position="308"/>
    </location>
</feature>
<dbReference type="Pfam" id="PF00083">
    <property type="entry name" value="Sugar_tr"/>
    <property type="match status" value="3"/>
</dbReference>
<reference evidence="9" key="1">
    <citation type="submission" date="2021-06" db="EMBL/GenBank/DDBJ databases">
        <authorList>
            <person name="Kallberg Y."/>
            <person name="Tangrot J."/>
            <person name="Rosling A."/>
        </authorList>
    </citation>
    <scope>NUCLEOTIDE SEQUENCE</scope>
    <source>
        <strain evidence="9">AZ414A</strain>
    </source>
</reference>
<evidence type="ECO:0000256" key="5">
    <source>
        <dbReference type="ARBA" id="ARBA00022989"/>
    </source>
</evidence>
<feature type="transmembrane region" description="Helical" evidence="7">
    <location>
        <begin position="438"/>
        <end position="456"/>
    </location>
</feature>
<feature type="transmembrane region" description="Helical" evidence="7">
    <location>
        <begin position="257"/>
        <end position="279"/>
    </location>
</feature>
<evidence type="ECO:0000313" key="9">
    <source>
        <dbReference type="EMBL" id="CAG8442600.1"/>
    </source>
</evidence>
<comment type="subcellular location">
    <subcellularLocation>
        <location evidence="1">Membrane</location>
        <topology evidence="1">Multi-pass membrane protein</topology>
    </subcellularLocation>
</comment>
<dbReference type="GO" id="GO:0015798">
    <property type="term" value="P:myo-inositol transport"/>
    <property type="evidence" value="ECO:0007669"/>
    <property type="project" value="UniProtKB-ARBA"/>
</dbReference>
<dbReference type="Gene3D" id="1.20.1250.20">
    <property type="entry name" value="MFS general substrate transporter like domains"/>
    <property type="match status" value="2"/>
</dbReference>
<dbReference type="PANTHER" id="PTHR48020:SF12">
    <property type="entry name" value="PROTON MYO-INOSITOL COTRANSPORTER"/>
    <property type="match status" value="1"/>
</dbReference>
<dbReference type="InterPro" id="IPR005828">
    <property type="entry name" value="MFS_sugar_transport-like"/>
</dbReference>
<protein>
    <submittedName>
        <fullName evidence="9">2335_t:CDS:1</fullName>
    </submittedName>
</protein>
<feature type="transmembrane region" description="Helical" evidence="7">
    <location>
        <begin position="406"/>
        <end position="426"/>
    </location>
</feature>
<dbReference type="GO" id="GO:0016020">
    <property type="term" value="C:membrane"/>
    <property type="evidence" value="ECO:0007669"/>
    <property type="project" value="UniProtKB-SubCell"/>
</dbReference>
<comment type="caution">
    <text evidence="9">The sequence shown here is derived from an EMBL/GenBank/DDBJ whole genome shotgun (WGS) entry which is preliminary data.</text>
</comment>
<dbReference type="PROSITE" id="PS00216">
    <property type="entry name" value="SUGAR_TRANSPORT_1"/>
    <property type="match status" value="1"/>
</dbReference>
<feature type="transmembrane region" description="Helical" evidence="7">
    <location>
        <begin position="38"/>
        <end position="59"/>
    </location>
</feature>
<dbReference type="InterPro" id="IPR005829">
    <property type="entry name" value="Sugar_transporter_CS"/>
</dbReference>
<evidence type="ECO:0000256" key="7">
    <source>
        <dbReference type="SAM" id="Phobius"/>
    </source>
</evidence>
<dbReference type="InterPro" id="IPR020846">
    <property type="entry name" value="MFS_dom"/>
</dbReference>
<accession>A0A9N8V519</accession>
<dbReference type="Proteomes" id="UP000789706">
    <property type="component" value="Unassembled WGS sequence"/>
</dbReference>
<evidence type="ECO:0000256" key="2">
    <source>
        <dbReference type="ARBA" id="ARBA00010992"/>
    </source>
</evidence>
<dbReference type="PROSITE" id="PS00217">
    <property type="entry name" value="SUGAR_TRANSPORT_2"/>
    <property type="match status" value="1"/>
</dbReference>
<keyword evidence="6 7" id="KW-0472">Membrane</keyword>
<evidence type="ECO:0000313" key="10">
    <source>
        <dbReference type="Proteomes" id="UP000789706"/>
    </source>
</evidence>
<dbReference type="SUPFAM" id="SSF103473">
    <property type="entry name" value="MFS general substrate transporter"/>
    <property type="match status" value="1"/>
</dbReference>
<feature type="transmembrane region" description="Helical" evidence="7">
    <location>
        <begin position="65"/>
        <end position="85"/>
    </location>
</feature>
<feature type="transmembrane region" description="Helical" evidence="7">
    <location>
        <begin position="138"/>
        <end position="156"/>
    </location>
</feature>
<keyword evidence="5 7" id="KW-1133">Transmembrane helix</keyword>
<evidence type="ECO:0000256" key="4">
    <source>
        <dbReference type="ARBA" id="ARBA00022692"/>
    </source>
</evidence>